<keyword evidence="2" id="KW-0677">Repeat</keyword>
<dbReference type="InterPro" id="IPR019775">
    <property type="entry name" value="WD40_repeat_CS"/>
</dbReference>
<evidence type="ECO:0000313" key="4">
    <source>
        <dbReference type="EMBL" id="KAF6481331.1"/>
    </source>
</evidence>
<keyword evidence="1 3" id="KW-0853">WD repeat</keyword>
<dbReference type="PANTHER" id="PTHR45013:SF1">
    <property type="entry name" value="NACHT DOMAIN- AND WD REPEAT-CONTAINING PROTEIN 1"/>
    <property type="match status" value="1"/>
</dbReference>
<feature type="repeat" description="WD" evidence="3">
    <location>
        <begin position="1"/>
        <end position="32"/>
    </location>
</feature>
<feature type="repeat" description="WD" evidence="3">
    <location>
        <begin position="33"/>
        <end position="74"/>
    </location>
</feature>
<dbReference type="Pfam" id="PF00400">
    <property type="entry name" value="WD40"/>
    <property type="match status" value="1"/>
</dbReference>
<dbReference type="SMART" id="SM00320">
    <property type="entry name" value="WD40"/>
    <property type="match status" value="2"/>
</dbReference>
<reference evidence="4 5" key="1">
    <citation type="journal article" date="2020" name="Nature">
        <title>Six reference-quality genomes reveal evolution of bat adaptations.</title>
        <authorList>
            <person name="Jebb D."/>
            <person name="Huang Z."/>
            <person name="Pippel M."/>
            <person name="Hughes G.M."/>
            <person name="Lavrichenko K."/>
            <person name="Devanna P."/>
            <person name="Winkler S."/>
            <person name="Jermiin L.S."/>
            <person name="Skirmuntt E.C."/>
            <person name="Katzourakis A."/>
            <person name="Burkitt-Gray L."/>
            <person name="Ray D.A."/>
            <person name="Sullivan K.A.M."/>
            <person name="Roscito J.G."/>
            <person name="Kirilenko B.M."/>
            <person name="Davalos L.M."/>
            <person name="Corthals A.P."/>
            <person name="Power M.L."/>
            <person name="Jones G."/>
            <person name="Ransome R.D."/>
            <person name="Dechmann D.K.N."/>
            <person name="Locatelli A.G."/>
            <person name="Puechmaille S.J."/>
            <person name="Fedrigo O."/>
            <person name="Jarvis E.D."/>
            <person name="Hiller M."/>
            <person name="Vernes S.C."/>
            <person name="Myers E.W."/>
            <person name="Teeling E.C."/>
        </authorList>
    </citation>
    <scope>NUCLEOTIDE SEQUENCE [LARGE SCALE GENOMIC DNA]</scope>
    <source>
        <strain evidence="4">MMolMol1</strain>
        <tissue evidence="4">Muscle</tissue>
    </source>
</reference>
<dbReference type="PANTHER" id="PTHR45013">
    <property type="entry name" value="NACHT DOMAIN- AND WD REPEAT-CONTAINING PROTEIN 1"/>
    <property type="match status" value="1"/>
</dbReference>
<proteinExistence type="predicted"/>
<dbReference type="PROSITE" id="PS50082">
    <property type="entry name" value="WD_REPEATS_2"/>
    <property type="match status" value="2"/>
</dbReference>
<evidence type="ECO:0000256" key="1">
    <source>
        <dbReference type="ARBA" id="ARBA00022574"/>
    </source>
</evidence>
<protein>
    <submittedName>
        <fullName evidence="4">NACHT and WD repeat domain containing 1</fullName>
    </submittedName>
</protein>
<comment type="caution">
    <text evidence="4">The sequence shown here is derived from an EMBL/GenBank/DDBJ whole genome shotgun (WGS) entry which is preliminary data.</text>
</comment>
<dbReference type="EMBL" id="JACASF010000004">
    <property type="protein sequence ID" value="KAF6481331.1"/>
    <property type="molecule type" value="Genomic_DNA"/>
</dbReference>
<evidence type="ECO:0000256" key="2">
    <source>
        <dbReference type="ARBA" id="ARBA00022737"/>
    </source>
</evidence>
<sequence>MAWSLEEKLLVVGTQDGIVAVWDMEEQQVIHILTGHTGEVRCVKVFAKGTQAISASKDRTLRLWNLLSGQEKFTIWDGGSKDPTESQSWSLHVDEAKKVVYSASSSKVSAWNLETAELVFHILRDTSDPWICTAVLASRATLLTVSEGSVLSLWSSATGKVQGKQHLSGIKEETPTCGVLVQKPGQMVIGFSKGSISLVSSEGDSLMEKLPEAVGFLVVSEDESLLAAGSV</sequence>
<evidence type="ECO:0000313" key="5">
    <source>
        <dbReference type="Proteomes" id="UP000550707"/>
    </source>
</evidence>
<dbReference type="InterPro" id="IPR043365">
    <property type="entry name" value="NWD1"/>
</dbReference>
<name>A0A7J8IAK0_MOLMO</name>
<accession>A0A7J8IAK0</accession>
<dbReference type="InterPro" id="IPR001680">
    <property type="entry name" value="WD40_rpt"/>
</dbReference>
<dbReference type="AlphaFoldDB" id="A0A7J8IAK0"/>
<gene>
    <name evidence="4" type="ORF">HJG59_013423</name>
</gene>
<organism evidence="4 5">
    <name type="scientific">Molossus molossus</name>
    <name type="common">Pallas' mastiff bat</name>
    <name type="synonym">Vespertilio molossus</name>
    <dbReference type="NCBI Taxonomy" id="27622"/>
    <lineage>
        <taxon>Eukaryota</taxon>
        <taxon>Metazoa</taxon>
        <taxon>Chordata</taxon>
        <taxon>Craniata</taxon>
        <taxon>Vertebrata</taxon>
        <taxon>Euteleostomi</taxon>
        <taxon>Mammalia</taxon>
        <taxon>Eutheria</taxon>
        <taxon>Laurasiatheria</taxon>
        <taxon>Chiroptera</taxon>
        <taxon>Yangochiroptera</taxon>
        <taxon>Molossidae</taxon>
        <taxon>Molossus</taxon>
    </lineage>
</organism>
<keyword evidence="5" id="KW-1185">Reference proteome</keyword>
<dbReference type="PROSITE" id="PS00678">
    <property type="entry name" value="WD_REPEATS_1"/>
    <property type="match status" value="1"/>
</dbReference>
<evidence type="ECO:0000256" key="3">
    <source>
        <dbReference type="PROSITE-ProRule" id="PRU00221"/>
    </source>
</evidence>
<dbReference type="SUPFAM" id="SSF50978">
    <property type="entry name" value="WD40 repeat-like"/>
    <property type="match status" value="1"/>
</dbReference>
<dbReference type="Proteomes" id="UP000550707">
    <property type="component" value="Unassembled WGS sequence"/>
</dbReference>
<dbReference type="Gene3D" id="2.130.10.10">
    <property type="entry name" value="YVTN repeat-like/Quinoprotein amine dehydrogenase"/>
    <property type="match status" value="1"/>
</dbReference>
<dbReference type="InterPro" id="IPR036322">
    <property type="entry name" value="WD40_repeat_dom_sf"/>
</dbReference>
<dbReference type="InterPro" id="IPR015943">
    <property type="entry name" value="WD40/YVTN_repeat-like_dom_sf"/>
</dbReference>
<dbReference type="PROSITE" id="PS50294">
    <property type="entry name" value="WD_REPEATS_REGION"/>
    <property type="match status" value="2"/>
</dbReference>